<dbReference type="GO" id="GO:0005524">
    <property type="term" value="F:ATP binding"/>
    <property type="evidence" value="ECO:0007669"/>
    <property type="project" value="UniProtKB-KW"/>
</dbReference>
<evidence type="ECO:0000256" key="5">
    <source>
        <dbReference type="ARBA" id="ARBA00022741"/>
    </source>
</evidence>
<evidence type="ECO:0000256" key="10">
    <source>
        <dbReference type="SAM" id="MobiDB-lite"/>
    </source>
</evidence>
<evidence type="ECO:0000256" key="1">
    <source>
        <dbReference type="ARBA" id="ARBA00004202"/>
    </source>
</evidence>
<keyword evidence="7" id="KW-0408">Iron</keyword>
<keyword evidence="2" id="KW-0813">Transport</keyword>
<evidence type="ECO:0000256" key="6">
    <source>
        <dbReference type="ARBA" id="ARBA00022840"/>
    </source>
</evidence>
<dbReference type="Pfam" id="PF00005">
    <property type="entry name" value="ABC_tran"/>
    <property type="match status" value="1"/>
</dbReference>
<dbReference type="InterPro" id="IPR017871">
    <property type="entry name" value="ABC_transporter-like_CS"/>
</dbReference>
<evidence type="ECO:0000256" key="7">
    <source>
        <dbReference type="ARBA" id="ARBA00023004"/>
    </source>
</evidence>
<dbReference type="InterPro" id="IPR027417">
    <property type="entry name" value="P-loop_NTPase"/>
</dbReference>
<keyword evidence="9" id="KW-0472">Membrane</keyword>
<dbReference type="InterPro" id="IPR003593">
    <property type="entry name" value="AAA+_ATPase"/>
</dbReference>
<evidence type="ECO:0000256" key="8">
    <source>
        <dbReference type="ARBA" id="ARBA00023065"/>
    </source>
</evidence>
<evidence type="ECO:0000256" key="2">
    <source>
        <dbReference type="ARBA" id="ARBA00022448"/>
    </source>
</evidence>
<organism evidence="12 13">
    <name type="scientific">Achromobacter deleyi</name>
    <dbReference type="NCBI Taxonomy" id="1353891"/>
    <lineage>
        <taxon>Bacteria</taxon>
        <taxon>Pseudomonadati</taxon>
        <taxon>Pseudomonadota</taxon>
        <taxon>Betaproteobacteria</taxon>
        <taxon>Burkholderiales</taxon>
        <taxon>Alcaligenaceae</taxon>
        <taxon>Achromobacter</taxon>
    </lineage>
</organism>
<evidence type="ECO:0000313" key="12">
    <source>
        <dbReference type="EMBL" id="QQB33539.1"/>
    </source>
</evidence>
<dbReference type="CDD" id="cd03214">
    <property type="entry name" value="ABC_Iron-Siderophores_B12_Hemin"/>
    <property type="match status" value="1"/>
</dbReference>
<dbReference type="GO" id="GO:0006826">
    <property type="term" value="P:iron ion transport"/>
    <property type="evidence" value="ECO:0007669"/>
    <property type="project" value="UniProtKB-KW"/>
</dbReference>
<dbReference type="GO" id="GO:0005886">
    <property type="term" value="C:plasma membrane"/>
    <property type="evidence" value="ECO:0007669"/>
    <property type="project" value="UniProtKB-SubCell"/>
</dbReference>
<feature type="domain" description="ABC transporter" evidence="11">
    <location>
        <begin position="4"/>
        <end position="239"/>
    </location>
</feature>
<evidence type="ECO:0000259" key="11">
    <source>
        <dbReference type="PROSITE" id="PS50893"/>
    </source>
</evidence>
<evidence type="ECO:0000313" key="13">
    <source>
        <dbReference type="Proteomes" id="UP000595231"/>
    </source>
</evidence>
<dbReference type="Gene3D" id="3.40.50.300">
    <property type="entry name" value="P-loop containing nucleotide triphosphate hydrolases"/>
    <property type="match status" value="1"/>
</dbReference>
<dbReference type="PANTHER" id="PTHR42771:SF7">
    <property type="entry name" value="ABC-TYPE COBALAMIN_FE3+-SIDEROPHORES TRANSPORT SYSTEM, ATPASE COMPONENT"/>
    <property type="match status" value="1"/>
</dbReference>
<feature type="region of interest" description="Disordered" evidence="10">
    <location>
        <begin position="256"/>
        <end position="285"/>
    </location>
</feature>
<keyword evidence="3" id="KW-1003">Cell membrane</keyword>
<dbReference type="PANTHER" id="PTHR42771">
    <property type="entry name" value="IRON(3+)-HYDROXAMATE IMPORT ATP-BINDING PROTEIN FHUC"/>
    <property type="match status" value="1"/>
</dbReference>
<dbReference type="EMBL" id="CP065997">
    <property type="protein sequence ID" value="QQB33539.1"/>
    <property type="molecule type" value="Genomic_DNA"/>
</dbReference>
<evidence type="ECO:0000256" key="3">
    <source>
        <dbReference type="ARBA" id="ARBA00022475"/>
    </source>
</evidence>
<keyword evidence="5" id="KW-0547">Nucleotide-binding</keyword>
<keyword evidence="6 12" id="KW-0067">ATP-binding</keyword>
<dbReference type="GO" id="GO:0016887">
    <property type="term" value="F:ATP hydrolysis activity"/>
    <property type="evidence" value="ECO:0007669"/>
    <property type="project" value="InterPro"/>
</dbReference>
<comment type="subcellular location">
    <subcellularLocation>
        <location evidence="1">Cell membrane</location>
        <topology evidence="1">Peripheral membrane protein</topology>
    </subcellularLocation>
</comment>
<dbReference type="SUPFAM" id="SSF52540">
    <property type="entry name" value="P-loop containing nucleoside triphosphate hydrolases"/>
    <property type="match status" value="1"/>
</dbReference>
<name>A0A7T4B0M8_9BURK</name>
<evidence type="ECO:0000256" key="9">
    <source>
        <dbReference type="ARBA" id="ARBA00023136"/>
    </source>
</evidence>
<proteinExistence type="predicted"/>
<dbReference type="AlphaFoldDB" id="A0A7T4B0M8"/>
<keyword evidence="4" id="KW-0410">Iron transport</keyword>
<gene>
    <name evidence="12" type="ORF">I6I07_23325</name>
</gene>
<dbReference type="PROSITE" id="PS00211">
    <property type="entry name" value="ABC_TRANSPORTER_1"/>
    <property type="match status" value="1"/>
</dbReference>
<dbReference type="RefSeq" id="WP_198483910.1">
    <property type="nucleotide sequence ID" value="NZ_CP065997.1"/>
</dbReference>
<sequence>MASLEIRSLTAGYGSRPVLRDLRAAPLPEGTLTALLGPNGSGKSTLLKTLAGLNPMLGGDLRLDGADFAGLSPARRAEHAMYMPQALPKGVHMTVLESVLVAARSGRARQGGDALMREAMQVLAELGINHLASRYLDELSGGQKQLASLAQALVRRPRLLLLDEPLSALDLNYQFHVMDVLRRQTARHRLITLVVLHDLNIALRHADHALLLHGGALLAEGPPQQVVTPDTLRRAYGVLARVERCPQGQPQVHVDGLAQNGLTNGTLTPVAPATAQPGDRRPATA</sequence>
<dbReference type="InterPro" id="IPR003439">
    <property type="entry name" value="ABC_transporter-like_ATP-bd"/>
</dbReference>
<accession>A0A7T4B0M8</accession>
<dbReference type="InterPro" id="IPR051535">
    <property type="entry name" value="Siderophore_ABC-ATPase"/>
</dbReference>
<keyword evidence="8" id="KW-0406">Ion transport</keyword>
<dbReference type="SMART" id="SM00382">
    <property type="entry name" value="AAA"/>
    <property type="match status" value="1"/>
</dbReference>
<protein>
    <submittedName>
        <fullName evidence="12">ABC transporter ATP-binding protein</fullName>
    </submittedName>
</protein>
<evidence type="ECO:0000256" key="4">
    <source>
        <dbReference type="ARBA" id="ARBA00022496"/>
    </source>
</evidence>
<reference evidence="12 13" key="1">
    <citation type="submission" date="2020-12" db="EMBL/GenBank/DDBJ databases">
        <title>FDA dAtabase for Regulatory Grade micrObial Sequences (FDA-ARGOS): Supporting development and validation of Infectious Disease Dx tests.</title>
        <authorList>
            <person name="Sproer C."/>
            <person name="Gronow S."/>
            <person name="Severitt S."/>
            <person name="Schroder I."/>
            <person name="Tallon L."/>
            <person name="Sadzewicz L."/>
            <person name="Zhao X."/>
            <person name="Boylan J."/>
            <person name="Ott S."/>
            <person name="Bowen H."/>
            <person name="Vavikolanu K."/>
            <person name="Mehta A."/>
            <person name="Aluvathingal J."/>
            <person name="Nadendla S."/>
            <person name="Lowell S."/>
            <person name="Myers T."/>
            <person name="Yan Y."/>
            <person name="Sichtig H."/>
        </authorList>
    </citation>
    <scope>NUCLEOTIDE SEQUENCE [LARGE SCALE GENOMIC DNA]</scope>
    <source>
        <strain evidence="12 13">FDAARGOS_1050</strain>
    </source>
</reference>
<dbReference type="PROSITE" id="PS50893">
    <property type="entry name" value="ABC_TRANSPORTER_2"/>
    <property type="match status" value="1"/>
</dbReference>
<dbReference type="Proteomes" id="UP000595231">
    <property type="component" value="Chromosome"/>
</dbReference>